<gene>
    <name evidence="2" type="ORF">CVT26_007925</name>
</gene>
<keyword evidence="3" id="KW-1185">Reference proteome</keyword>
<accession>A0A409W7L0</accession>
<dbReference type="EMBL" id="NHYE01005334">
    <property type="protein sequence ID" value="PPQ74529.1"/>
    <property type="molecule type" value="Genomic_DNA"/>
</dbReference>
<keyword evidence="1" id="KW-0812">Transmembrane</keyword>
<organism evidence="2 3">
    <name type="scientific">Gymnopilus dilepis</name>
    <dbReference type="NCBI Taxonomy" id="231916"/>
    <lineage>
        <taxon>Eukaryota</taxon>
        <taxon>Fungi</taxon>
        <taxon>Dikarya</taxon>
        <taxon>Basidiomycota</taxon>
        <taxon>Agaricomycotina</taxon>
        <taxon>Agaricomycetes</taxon>
        <taxon>Agaricomycetidae</taxon>
        <taxon>Agaricales</taxon>
        <taxon>Agaricineae</taxon>
        <taxon>Hymenogastraceae</taxon>
        <taxon>Gymnopilus</taxon>
    </lineage>
</organism>
<keyword evidence="1" id="KW-1133">Transmembrane helix</keyword>
<sequence length="218" mass="24073">MASSLSVEVKSQNIAYPWLSVNSGPLDTSESFVVTQILILLVTSTLLFVATPHFLYFSIFLARLFSASSSVCPPGAFATALAISLDHLSNGPVPREPFGGQVAEILPHLQKGFFYILLVPLQVHVEADKRDLSAKIALKMDALFLEATVLFHKRPSFMGDRVGRRRKEGGCWVSEVPELGLDLWLSVLRSVFFEVDVPFDMGVDEEEAWLLEENGGEC</sequence>
<reference evidence="2 3" key="1">
    <citation type="journal article" date="2018" name="Evol. Lett.">
        <title>Horizontal gene cluster transfer increased hallucinogenic mushroom diversity.</title>
        <authorList>
            <person name="Reynolds H.T."/>
            <person name="Vijayakumar V."/>
            <person name="Gluck-Thaler E."/>
            <person name="Korotkin H.B."/>
            <person name="Matheny P.B."/>
            <person name="Slot J.C."/>
        </authorList>
    </citation>
    <scope>NUCLEOTIDE SEQUENCE [LARGE SCALE GENOMIC DNA]</scope>
    <source>
        <strain evidence="2 3">SRW20</strain>
    </source>
</reference>
<dbReference type="InParanoid" id="A0A409W7L0"/>
<dbReference type="AlphaFoldDB" id="A0A409W7L0"/>
<evidence type="ECO:0000313" key="2">
    <source>
        <dbReference type="EMBL" id="PPQ74529.1"/>
    </source>
</evidence>
<keyword evidence="1" id="KW-0472">Membrane</keyword>
<evidence type="ECO:0000256" key="1">
    <source>
        <dbReference type="SAM" id="Phobius"/>
    </source>
</evidence>
<proteinExistence type="predicted"/>
<feature type="transmembrane region" description="Helical" evidence="1">
    <location>
        <begin position="33"/>
        <end position="56"/>
    </location>
</feature>
<name>A0A409W7L0_9AGAR</name>
<dbReference type="Proteomes" id="UP000284706">
    <property type="component" value="Unassembled WGS sequence"/>
</dbReference>
<protein>
    <submittedName>
        <fullName evidence="2">Uncharacterized protein</fullName>
    </submittedName>
</protein>
<comment type="caution">
    <text evidence="2">The sequence shown here is derived from an EMBL/GenBank/DDBJ whole genome shotgun (WGS) entry which is preliminary data.</text>
</comment>
<evidence type="ECO:0000313" key="3">
    <source>
        <dbReference type="Proteomes" id="UP000284706"/>
    </source>
</evidence>